<dbReference type="InterPro" id="IPR051598">
    <property type="entry name" value="TSUP/Inactive_protease-like"/>
</dbReference>
<feature type="transmembrane region" description="Helical" evidence="6">
    <location>
        <begin position="16"/>
        <end position="44"/>
    </location>
</feature>
<dbReference type="Proteomes" id="UP000412311">
    <property type="component" value="Unassembled WGS sequence"/>
</dbReference>
<keyword evidence="3 6" id="KW-0812">Transmembrane</keyword>
<feature type="transmembrane region" description="Helical" evidence="6">
    <location>
        <begin position="64"/>
        <end position="85"/>
    </location>
</feature>
<feature type="transmembrane region" description="Helical" evidence="6">
    <location>
        <begin position="163"/>
        <end position="186"/>
    </location>
</feature>
<dbReference type="GO" id="GO:0005886">
    <property type="term" value="C:plasma membrane"/>
    <property type="evidence" value="ECO:0007669"/>
    <property type="project" value="UniProtKB-SubCell"/>
</dbReference>
<keyword evidence="4 6" id="KW-1133">Transmembrane helix</keyword>
<dbReference type="Pfam" id="PF01925">
    <property type="entry name" value="TauE"/>
    <property type="match status" value="1"/>
</dbReference>
<evidence type="ECO:0000256" key="1">
    <source>
        <dbReference type="ARBA" id="ARBA00004141"/>
    </source>
</evidence>
<dbReference type="AlphaFoldDB" id="A0A5E7VEV1"/>
<dbReference type="PANTHER" id="PTHR43701">
    <property type="entry name" value="MEMBRANE TRANSPORTER PROTEIN MJ0441-RELATED"/>
    <property type="match status" value="1"/>
</dbReference>
<protein>
    <recommendedName>
        <fullName evidence="6">Probable membrane transporter protein</fullName>
    </recommendedName>
</protein>
<gene>
    <name evidence="7" type="ORF">PS925_04935</name>
</gene>
<organism evidence="7 8">
    <name type="scientific">Pseudomonas fluorescens</name>
    <dbReference type="NCBI Taxonomy" id="294"/>
    <lineage>
        <taxon>Bacteria</taxon>
        <taxon>Pseudomonadati</taxon>
        <taxon>Pseudomonadota</taxon>
        <taxon>Gammaproteobacteria</taxon>
        <taxon>Pseudomonadales</taxon>
        <taxon>Pseudomonadaceae</taxon>
        <taxon>Pseudomonas</taxon>
    </lineage>
</organism>
<dbReference type="InterPro" id="IPR002781">
    <property type="entry name" value="TM_pro_TauE-like"/>
</dbReference>
<evidence type="ECO:0000313" key="7">
    <source>
        <dbReference type="EMBL" id="VVQ21290.1"/>
    </source>
</evidence>
<sequence>MPFYCRPLSLHGRFDMFYLLLTLFGCLTGITAVLFGFGGGFVVVPLLYWMLSASHGADDPIGQSAMHIAVATSTCVMIVNALIATDKHRRAGNLIRHYLWPLGGFIGLGAVVGAIAAMWVSGEVIRYAFIGYLGVTIIDCLLRRGFLTQNPDVIPRRLGATETSAGGVGIGAIATFLGVGGSVMTVPLLRRCGLSMSQATSMANPLSVPVAVAGTLTYMTLAGFSQADLGAWFVGYVDLLAFAVLTVGSLIGIRLAAPWIGRIPDRVHAWVYIGLLIIVLLCISLK</sequence>
<evidence type="ECO:0000256" key="4">
    <source>
        <dbReference type="ARBA" id="ARBA00022989"/>
    </source>
</evidence>
<evidence type="ECO:0000256" key="6">
    <source>
        <dbReference type="RuleBase" id="RU363041"/>
    </source>
</evidence>
<evidence type="ECO:0000256" key="3">
    <source>
        <dbReference type="ARBA" id="ARBA00022692"/>
    </source>
</evidence>
<evidence type="ECO:0000256" key="5">
    <source>
        <dbReference type="ARBA" id="ARBA00023136"/>
    </source>
</evidence>
<keyword evidence="6" id="KW-1003">Cell membrane</keyword>
<feature type="transmembrane region" description="Helical" evidence="6">
    <location>
        <begin position="97"/>
        <end position="118"/>
    </location>
</feature>
<dbReference type="PANTHER" id="PTHR43701:SF2">
    <property type="entry name" value="MEMBRANE TRANSPORTER PROTEIN YJNA-RELATED"/>
    <property type="match status" value="1"/>
</dbReference>
<dbReference type="EMBL" id="CABVJG010000017">
    <property type="protein sequence ID" value="VVQ21290.1"/>
    <property type="molecule type" value="Genomic_DNA"/>
</dbReference>
<accession>A0A5E7VEV1</accession>
<feature type="transmembrane region" description="Helical" evidence="6">
    <location>
        <begin position="206"/>
        <end position="224"/>
    </location>
</feature>
<feature type="transmembrane region" description="Helical" evidence="6">
    <location>
        <begin position="236"/>
        <end position="257"/>
    </location>
</feature>
<evidence type="ECO:0000256" key="2">
    <source>
        <dbReference type="ARBA" id="ARBA00009142"/>
    </source>
</evidence>
<proteinExistence type="inferred from homology"/>
<dbReference type="PROSITE" id="PS51257">
    <property type="entry name" value="PROKAR_LIPOPROTEIN"/>
    <property type="match status" value="1"/>
</dbReference>
<name>A0A5E7VEV1_PSEFL</name>
<keyword evidence="5 6" id="KW-0472">Membrane</keyword>
<reference evidence="7 8" key="1">
    <citation type="submission" date="2019-09" db="EMBL/GenBank/DDBJ databases">
        <authorList>
            <person name="Chandra G."/>
            <person name="Truman W A."/>
        </authorList>
    </citation>
    <scope>NUCLEOTIDE SEQUENCE [LARGE SCALE GENOMIC DNA]</scope>
    <source>
        <strain evidence="7">PS925</strain>
    </source>
</reference>
<comment type="subcellular location">
    <subcellularLocation>
        <location evidence="6">Cell membrane</location>
        <topology evidence="6">Multi-pass membrane protein</topology>
    </subcellularLocation>
    <subcellularLocation>
        <location evidence="1">Membrane</location>
        <topology evidence="1">Multi-pass membrane protein</topology>
    </subcellularLocation>
</comment>
<feature type="transmembrane region" description="Helical" evidence="6">
    <location>
        <begin position="269"/>
        <end position="285"/>
    </location>
</feature>
<comment type="similarity">
    <text evidence="2 6">Belongs to the 4-toluene sulfonate uptake permease (TSUP) (TC 2.A.102) family.</text>
</comment>
<feature type="transmembrane region" description="Helical" evidence="6">
    <location>
        <begin position="124"/>
        <end position="142"/>
    </location>
</feature>
<evidence type="ECO:0000313" key="8">
    <source>
        <dbReference type="Proteomes" id="UP000412311"/>
    </source>
</evidence>